<evidence type="ECO:0000256" key="1">
    <source>
        <dbReference type="SAM" id="MobiDB-lite"/>
    </source>
</evidence>
<reference evidence="4 5" key="1">
    <citation type="submission" date="2022-05" db="EMBL/GenBank/DDBJ databases">
        <title>Chromosome-level reference genomes for two strains of Caenorhabditis briggsae: an improved platform for comparative genomics.</title>
        <authorList>
            <person name="Stevens L."/>
            <person name="Andersen E.C."/>
        </authorList>
    </citation>
    <scope>NUCLEOTIDE SEQUENCE [LARGE SCALE GENOMIC DNA]</scope>
    <source>
        <strain evidence="4">QX1410_ONT</strain>
        <tissue evidence="4">Whole-organism</tissue>
    </source>
</reference>
<dbReference type="PANTHER" id="PTHR21593:SF22">
    <property type="entry name" value="PROTEIN CBG18492"/>
    <property type="match status" value="1"/>
</dbReference>
<keyword evidence="2" id="KW-0732">Signal</keyword>
<dbReference type="AlphaFoldDB" id="A0AAE9AJ82"/>
<accession>A0AAE9AJ82</accession>
<name>A0AAE9AJ82_CAEBR</name>
<dbReference type="InterPro" id="IPR003677">
    <property type="entry name" value="ANIS5_cation-bd"/>
</dbReference>
<feature type="region of interest" description="Disordered" evidence="1">
    <location>
        <begin position="158"/>
        <end position="188"/>
    </location>
</feature>
<feature type="chain" id="PRO_5041983379" description="SXP/RAL-2 family protein Ani s 5-like cation-binding domain-containing protein" evidence="2">
    <location>
        <begin position="22"/>
        <end position="188"/>
    </location>
</feature>
<dbReference type="EMBL" id="CP090894">
    <property type="protein sequence ID" value="ULT97360.1"/>
    <property type="molecule type" value="Genomic_DNA"/>
</dbReference>
<proteinExistence type="predicted"/>
<evidence type="ECO:0000313" key="4">
    <source>
        <dbReference type="EMBL" id="ULT97360.1"/>
    </source>
</evidence>
<gene>
    <name evidence="4" type="ORF">L3Y34_005285</name>
</gene>
<feature type="domain" description="SXP/RAL-2 family protein Ani s 5-like cation-binding" evidence="3">
    <location>
        <begin position="50"/>
        <end position="156"/>
    </location>
</feature>
<feature type="signal peptide" evidence="2">
    <location>
        <begin position="1"/>
        <end position="21"/>
    </location>
</feature>
<evidence type="ECO:0000259" key="3">
    <source>
        <dbReference type="Pfam" id="PF02520"/>
    </source>
</evidence>
<dbReference type="Pfam" id="PF02520">
    <property type="entry name" value="ANIS5_cation-bd"/>
    <property type="match status" value="1"/>
</dbReference>
<organism evidence="4 5">
    <name type="scientific">Caenorhabditis briggsae</name>
    <dbReference type="NCBI Taxonomy" id="6238"/>
    <lineage>
        <taxon>Eukaryota</taxon>
        <taxon>Metazoa</taxon>
        <taxon>Ecdysozoa</taxon>
        <taxon>Nematoda</taxon>
        <taxon>Chromadorea</taxon>
        <taxon>Rhabditida</taxon>
        <taxon>Rhabditina</taxon>
        <taxon>Rhabditomorpha</taxon>
        <taxon>Rhabditoidea</taxon>
        <taxon>Rhabditidae</taxon>
        <taxon>Peloderinae</taxon>
        <taxon>Caenorhabditis</taxon>
    </lineage>
</organism>
<dbReference type="InterPro" id="IPR052823">
    <property type="entry name" value="SXP/RAL-2_related"/>
</dbReference>
<evidence type="ECO:0000313" key="5">
    <source>
        <dbReference type="Proteomes" id="UP000827892"/>
    </source>
</evidence>
<dbReference type="PANTHER" id="PTHR21593">
    <property type="entry name" value="PRION-LIKE- Q/N-RICH -DOMAIN-BEARING PROTEIN PROTEIN"/>
    <property type="match status" value="1"/>
</dbReference>
<evidence type="ECO:0000256" key="2">
    <source>
        <dbReference type="SAM" id="SignalP"/>
    </source>
</evidence>
<sequence>MAHNLLLITLAVSALATVTLAGPGGRGGPKGGPHGHGHGGPSYLANVTKEGRREFEAVFKNETATIAEIDAQTSALAEKYNVSDAYNAFTAKHTAHLAAVKANQTQVISNLETVVPKLAAIYQNKDQTRKAQEEAVDALRQEYPVEVAAVKYIRELLGAHDKQRPGPRGGPRGGPHRGGHGHGRHGFY</sequence>
<dbReference type="Proteomes" id="UP000827892">
    <property type="component" value="Chromosome IV"/>
</dbReference>
<protein>
    <recommendedName>
        <fullName evidence="3">SXP/RAL-2 family protein Ani s 5-like cation-binding domain-containing protein</fullName>
    </recommendedName>
</protein>
<feature type="compositionally biased region" description="Basic residues" evidence="1">
    <location>
        <begin position="174"/>
        <end position="188"/>
    </location>
</feature>